<protein>
    <submittedName>
        <fullName evidence="2">Uncharacterized protein</fullName>
    </submittedName>
</protein>
<proteinExistence type="predicted"/>
<gene>
    <name evidence="2" type="ORF">H0A75_06395</name>
</gene>
<feature type="transmembrane region" description="Helical" evidence="1">
    <location>
        <begin position="5"/>
        <end position="22"/>
    </location>
</feature>
<dbReference type="Proteomes" id="UP000537890">
    <property type="component" value="Unassembled WGS sequence"/>
</dbReference>
<keyword evidence="1" id="KW-0812">Transmembrane</keyword>
<dbReference type="AlphaFoldDB" id="A0A7Z0MQ18"/>
<evidence type="ECO:0000256" key="1">
    <source>
        <dbReference type="SAM" id="Phobius"/>
    </source>
</evidence>
<name>A0A7Z0MQ18_9GAMM</name>
<reference evidence="2 3" key="1">
    <citation type="submission" date="2020-05" db="EMBL/GenBank/DDBJ databases">
        <title>Horizontal transmission and recombination maintain forever young bacterial symbiont genomes.</title>
        <authorList>
            <person name="Russell S.L."/>
            <person name="Pepper-Tunick E."/>
            <person name="Svedberg J."/>
            <person name="Byrne A."/>
            <person name="Ruelas Castillo J."/>
            <person name="Vollmers C."/>
            <person name="Beinart R.A."/>
            <person name="Corbett-Detig R."/>
        </authorList>
    </citation>
    <scope>NUCLEOTIDE SEQUENCE [LARGE SCALE GENOMIC DNA]</scope>
    <source>
        <strain evidence="2">4727-3</strain>
    </source>
</reference>
<comment type="caution">
    <text evidence="2">The sequence shown here is derived from an EMBL/GenBank/DDBJ whole genome shotgun (WGS) entry which is preliminary data.</text>
</comment>
<evidence type="ECO:0000313" key="2">
    <source>
        <dbReference type="EMBL" id="NYT47252.1"/>
    </source>
</evidence>
<organism evidence="2 3">
    <name type="scientific">Candidatus Methanofishera endochildressiae</name>
    <dbReference type="NCBI Taxonomy" id="2738884"/>
    <lineage>
        <taxon>Bacteria</taxon>
        <taxon>Pseudomonadati</taxon>
        <taxon>Pseudomonadota</taxon>
        <taxon>Gammaproteobacteria</taxon>
        <taxon>Candidatus Methanofishera</taxon>
    </lineage>
</organism>
<evidence type="ECO:0000313" key="3">
    <source>
        <dbReference type="Proteomes" id="UP000537890"/>
    </source>
</evidence>
<sequence length="87" mass="10119">MHKPILYLVLFFGIDLAMNALLYKTEIKLTLDYFIYIIYSGLYIYLLFNIIDSVAAVHSEQAEKRNKAYNKELVLLLVKSLKGLVFI</sequence>
<feature type="transmembrane region" description="Helical" evidence="1">
    <location>
        <begin position="34"/>
        <end position="57"/>
    </location>
</feature>
<keyword evidence="1" id="KW-1133">Transmembrane helix</keyword>
<accession>A0A7Z0MQ18</accession>
<dbReference type="EMBL" id="JACCHS010000111">
    <property type="protein sequence ID" value="NYT47252.1"/>
    <property type="molecule type" value="Genomic_DNA"/>
</dbReference>
<keyword evidence="1" id="KW-0472">Membrane</keyword>